<evidence type="ECO:0000313" key="3">
    <source>
        <dbReference type="Proteomes" id="UP000195521"/>
    </source>
</evidence>
<comment type="caution">
    <text evidence="2">The sequence shown here is derived from an EMBL/GenBank/DDBJ whole genome shotgun (WGS) entry which is preliminary data.</text>
</comment>
<dbReference type="GeneID" id="39749468"/>
<evidence type="ECO:0000313" key="2">
    <source>
        <dbReference type="EMBL" id="GAW82730.1"/>
    </source>
</evidence>
<reference evidence="3" key="1">
    <citation type="submission" date="2017-04" db="EMBL/GenBank/DDBJ databases">
        <title>Plasmodium gonderi genome.</title>
        <authorList>
            <person name="Arisue N."/>
            <person name="Honma H."/>
            <person name="Kawai S."/>
            <person name="Tougan T."/>
            <person name="Tanabe K."/>
            <person name="Horii T."/>
        </authorList>
    </citation>
    <scope>NUCLEOTIDE SEQUENCE [LARGE SCALE GENOMIC DNA]</scope>
    <source>
        <strain evidence="3">ATCC 30045</strain>
    </source>
</reference>
<dbReference type="RefSeq" id="XP_028545319.1">
    <property type="nucleotide sequence ID" value="XM_028689518.1"/>
</dbReference>
<dbReference type="Proteomes" id="UP000195521">
    <property type="component" value="Unassembled WGS sequence"/>
</dbReference>
<dbReference type="OrthoDB" id="381216at2759"/>
<gene>
    <name evidence="2" type="ORF">PGO_130020</name>
</gene>
<sequence>MIISSVFSLRIYYGYNIYSFPKWEQIIKNAENVTNNYYDSPCLNIKNKIPEDKINLLSDSLCKTTMVYFKEIRSVNDYKKEEDGCKYMYYWIYKKTEKETKKRIMLTKQIYNYLLQKYNEYIEEVCKYYKDINITDDEMEKVDDINDMHKYLISIKNDDESSDKKCSCAIKFILLDSKHKTYCESNYNHDFCKALMFLKNEFNEKIKTINCDNSDYGMIFSYQKDNSKRPIIISIVAVLLAFFLLINVYKFTPFGAYLSLTLKNRINTWNNESEERNRFQLSEISTNASTNNIYNILYKST</sequence>
<keyword evidence="1" id="KW-1133">Transmembrane helix</keyword>
<keyword evidence="1" id="KW-0812">Transmembrane</keyword>
<evidence type="ECO:0000256" key="1">
    <source>
        <dbReference type="SAM" id="Phobius"/>
    </source>
</evidence>
<protein>
    <submittedName>
        <fullName evidence="2">Variable surface protein</fullName>
    </submittedName>
</protein>
<keyword evidence="3" id="KW-1185">Reference proteome</keyword>
<keyword evidence="1" id="KW-0472">Membrane</keyword>
<dbReference type="AlphaFoldDB" id="A0A1Y1JKB3"/>
<name>A0A1Y1JKB3_PLAGO</name>
<proteinExistence type="predicted"/>
<feature type="transmembrane region" description="Helical" evidence="1">
    <location>
        <begin position="231"/>
        <end position="249"/>
    </location>
</feature>
<dbReference type="EMBL" id="BDQF01000014">
    <property type="protein sequence ID" value="GAW82730.1"/>
    <property type="molecule type" value="Genomic_DNA"/>
</dbReference>
<accession>A0A1Y1JKB3</accession>
<organism evidence="2 3">
    <name type="scientific">Plasmodium gonderi</name>
    <dbReference type="NCBI Taxonomy" id="77519"/>
    <lineage>
        <taxon>Eukaryota</taxon>
        <taxon>Sar</taxon>
        <taxon>Alveolata</taxon>
        <taxon>Apicomplexa</taxon>
        <taxon>Aconoidasida</taxon>
        <taxon>Haemosporida</taxon>
        <taxon>Plasmodiidae</taxon>
        <taxon>Plasmodium</taxon>
        <taxon>Plasmodium (Plasmodium)</taxon>
    </lineage>
</organism>